<dbReference type="Gene3D" id="3.90.1580.10">
    <property type="entry name" value="paralog of FGE (formylglycine-generating enzyme)"/>
    <property type="match status" value="1"/>
</dbReference>
<dbReference type="GO" id="GO:0120147">
    <property type="term" value="F:formylglycine-generating oxidase activity"/>
    <property type="evidence" value="ECO:0007669"/>
    <property type="project" value="TreeGrafter"/>
</dbReference>
<organism evidence="2 3">
    <name type="scientific">Mesorhizobium erdmanii</name>
    <dbReference type="NCBI Taxonomy" id="1777866"/>
    <lineage>
        <taxon>Bacteria</taxon>
        <taxon>Pseudomonadati</taxon>
        <taxon>Pseudomonadota</taxon>
        <taxon>Alphaproteobacteria</taxon>
        <taxon>Hyphomicrobiales</taxon>
        <taxon>Phyllobacteriaceae</taxon>
        <taxon>Mesorhizobium</taxon>
    </lineage>
</organism>
<evidence type="ECO:0000313" key="2">
    <source>
        <dbReference type="EMBL" id="RXT47141.1"/>
    </source>
</evidence>
<dbReference type="PANTHER" id="PTHR23150:SF19">
    <property type="entry name" value="FORMYLGLYCINE-GENERATING ENZYME"/>
    <property type="match status" value="1"/>
</dbReference>
<dbReference type="SUPFAM" id="SSF56436">
    <property type="entry name" value="C-type lectin-like"/>
    <property type="match status" value="1"/>
</dbReference>
<proteinExistence type="predicted"/>
<accession>A0A4Q1V5U5</accession>
<dbReference type="InterPro" id="IPR016187">
    <property type="entry name" value="CTDL_fold"/>
</dbReference>
<dbReference type="Pfam" id="PF03781">
    <property type="entry name" value="FGE-sulfatase"/>
    <property type="match status" value="1"/>
</dbReference>
<dbReference type="InterPro" id="IPR051043">
    <property type="entry name" value="Sulfatase_Mod_Factor_Kinase"/>
</dbReference>
<dbReference type="RefSeq" id="WP_244604419.1">
    <property type="nucleotide sequence ID" value="NZ_MZXX01000014.1"/>
</dbReference>
<comment type="caution">
    <text evidence="2">The sequence shown here is derived from an EMBL/GenBank/DDBJ whole genome shotgun (WGS) entry which is preliminary data.</text>
</comment>
<dbReference type="PANTHER" id="PTHR23150">
    <property type="entry name" value="SULFATASE MODIFYING FACTOR 1, 2"/>
    <property type="match status" value="1"/>
</dbReference>
<dbReference type="InterPro" id="IPR042095">
    <property type="entry name" value="SUMF_sf"/>
</dbReference>
<dbReference type="Proteomes" id="UP000290444">
    <property type="component" value="Unassembled WGS sequence"/>
</dbReference>
<protein>
    <submittedName>
        <fullName evidence="2">Gliding motility-associated lipoprotein GldK</fullName>
    </submittedName>
</protein>
<evidence type="ECO:0000259" key="1">
    <source>
        <dbReference type="Pfam" id="PF03781"/>
    </source>
</evidence>
<feature type="domain" description="Sulfatase-modifying factor enzyme-like" evidence="1">
    <location>
        <begin position="19"/>
        <end position="318"/>
    </location>
</feature>
<sequence>MDFVVANRPGDLAGLPPSEGMVWIPGGTFLMGSNEHYPEEAPAHRVKVGGFWMDCHTVTNREFERFVAETGYVTLAERPADPAEYPDAKPELLAPSSAVFKKPAQRVDIRNAYSWWVYVGGANWRHPRGPASSIKKLKDHPVVHVAFPDAEAYAKWAGKELPTEAEWEFAARGGLEGAEFVWGDEFTPGGKHLANTWQGEFPYENRSEDGYEWTAPVGSFPANGFGLHDMAGNVWQWTTDWYQEHSRIESPCCTVENPRGGERDASYDPHTPEVKIPRKVTKGGSYLCAPNYCQRYRPAARMSQPIDTSTGHLGMRCIVRNANP</sequence>
<keyword evidence="2" id="KW-0449">Lipoprotein</keyword>
<dbReference type="EMBL" id="MZXX01000014">
    <property type="protein sequence ID" value="RXT47141.1"/>
    <property type="molecule type" value="Genomic_DNA"/>
</dbReference>
<name>A0A4Q1V5U5_9HYPH</name>
<gene>
    <name evidence="2" type="ORF">B5V01_11125</name>
</gene>
<dbReference type="InterPro" id="IPR005532">
    <property type="entry name" value="SUMF_dom"/>
</dbReference>
<evidence type="ECO:0000313" key="3">
    <source>
        <dbReference type="Proteomes" id="UP000290444"/>
    </source>
</evidence>
<reference evidence="2 3" key="1">
    <citation type="submission" date="2017-03" db="EMBL/GenBank/DDBJ databases">
        <authorList>
            <person name="Safronova V.I."/>
            <person name="Sazanova A.L."/>
            <person name="Chirak E.R."/>
        </authorList>
    </citation>
    <scope>NUCLEOTIDE SEQUENCE [LARGE SCALE GENOMIC DNA]</scope>
    <source>
        <strain evidence="2 3">Opo-242</strain>
    </source>
</reference>
<dbReference type="AlphaFoldDB" id="A0A4Q1V5U5"/>